<dbReference type="STRING" id="337701.SAMN05444398_102258"/>
<feature type="transmembrane region" description="Helical" evidence="1">
    <location>
        <begin position="99"/>
        <end position="119"/>
    </location>
</feature>
<dbReference type="Pfam" id="PF07331">
    <property type="entry name" value="TctB"/>
    <property type="match status" value="1"/>
</dbReference>
<feature type="domain" description="DUF1468" evidence="2">
    <location>
        <begin position="13"/>
        <end position="166"/>
    </location>
</feature>
<keyword evidence="4" id="KW-1185">Reference proteome</keyword>
<reference evidence="3 4" key="1">
    <citation type="submission" date="2016-11" db="EMBL/GenBank/DDBJ databases">
        <authorList>
            <person name="Jaros S."/>
            <person name="Januszkiewicz K."/>
            <person name="Wedrychowicz H."/>
        </authorList>
    </citation>
    <scope>NUCLEOTIDE SEQUENCE [LARGE SCALE GENOMIC DNA]</scope>
    <source>
        <strain evidence="3 4">DSM 29589</strain>
    </source>
</reference>
<evidence type="ECO:0000259" key="2">
    <source>
        <dbReference type="Pfam" id="PF07331"/>
    </source>
</evidence>
<dbReference type="AlphaFoldDB" id="A0A1M7ABM5"/>
<feature type="transmembrane region" description="Helical" evidence="1">
    <location>
        <begin position="39"/>
        <end position="59"/>
    </location>
</feature>
<evidence type="ECO:0000256" key="1">
    <source>
        <dbReference type="SAM" id="Phobius"/>
    </source>
</evidence>
<dbReference type="RefSeq" id="WP_073033954.1">
    <property type="nucleotide sequence ID" value="NZ_BMLR01000002.1"/>
</dbReference>
<feature type="transmembrane region" description="Helical" evidence="1">
    <location>
        <begin position="9"/>
        <end position="27"/>
    </location>
</feature>
<gene>
    <name evidence="3" type="ORF">SAMN05444398_102258</name>
</gene>
<name>A0A1M7ABM5_9RHOB</name>
<accession>A0A1M7ABM5</accession>
<proteinExistence type="predicted"/>
<dbReference type="InterPro" id="IPR009936">
    <property type="entry name" value="DUF1468"/>
</dbReference>
<sequence>MKLMQDTRLIPSILTGLIGTFLLWHGSQMPHPRGWASSPGLFPIIIGAVLVGLAILLFIERARDRSAARRTAGTKDQETTTTDTPTCANGPFLKGDLTAVLAISTGLAAYIIALDFLPYEPVTFVSLAIGMWAFGARSPLHIALGAAAFTLVIVVLFTQVLGTLIPGTSSLIGTLMQ</sequence>
<evidence type="ECO:0000313" key="4">
    <source>
        <dbReference type="Proteomes" id="UP000183974"/>
    </source>
</evidence>
<protein>
    <submittedName>
        <fullName evidence="3">Tripartite tricarboxylate transporter TctB family protein</fullName>
    </submittedName>
</protein>
<dbReference type="Proteomes" id="UP000183974">
    <property type="component" value="Unassembled WGS sequence"/>
</dbReference>
<organism evidence="3 4">
    <name type="scientific">Roseovarius pacificus</name>
    <dbReference type="NCBI Taxonomy" id="337701"/>
    <lineage>
        <taxon>Bacteria</taxon>
        <taxon>Pseudomonadati</taxon>
        <taxon>Pseudomonadota</taxon>
        <taxon>Alphaproteobacteria</taxon>
        <taxon>Rhodobacterales</taxon>
        <taxon>Roseobacteraceae</taxon>
        <taxon>Roseovarius</taxon>
    </lineage>
</organism>
<keyword evidence="1" id="KW-0472">Membrane</keyword>
<dbReference type="OrthoDB" id="5186924at2"/>
<keyword evidence="1" id="KW-0812">Transmembrane</keyword>
<feature type="transmembrane region" description="Helical" evidence="1">
    <location>
        <begin position="139"/>
        <end position="161"/>
    </location>
</feature>
<keyword evidence="1" id="KW-1133">Transmembrane helix</keyword>
<dbReference type="EMBL" id="FRBR01000002">
    <property type="protein sequence ID" value="SHL39995.1"/>
    <property type="molecule type" value="Genomic_DNA"/>
</dbReference>
<evidence type="ECO:0000313" key="3">
    <source>
        <dbReference type="EMBL" id="SHL39995.1"/>
    </source>
</evidence>